<dbReference type="Pfam" id="PF19276">
    <property type="entry name" value="HD_assoc_2"/>
    <property type="match status" value="1"/>
</dbReference>
<dbReference type="Gene3D" id="1.10.3210.10">
    <property type="entry name" value="Hypothetical protein af1432"/>
    <property type="match status" value="1"/>
</dbReference>
<dbReference type="PANTHER" id="PTHR11373">
    <property type="entry name" value="DEOXYNUCLEOSIDE TRIPHOSPHATE TRIPHOSPHOHYDROLASE"/>
    <property type="match status" value="1"/>
</dbReference>
<organism evidence="2 3">
    <name type="scientific">Oceanotoga teriensis</name>
    <dbReference type="NCBI Taxonomy" id="515440"/>
    <lineage>
        <taxon>Bacteria</taxon>
        <taxon>Thermotogati</taxon>
        <taxon>Thermotogota</taxon>
        <taxon>Thermotogae</taxon>
        <taxon>Petrotogales</taxon>
        <taxon>Petrotogaceae</taxon>
        <taxon>Oceanotoga</taxon>
    </lineage>
</organism>
<keyword evidence="3" id="KW-1185">Reference proteome</keyword>
<dbReference type="InterPro" id="IPR003607">
    <property type="entry name" value="HD/PDEase_dom"/>
</dbReference>
<dbReference type="GO" id="GO:0008832">
    <property type="term" value="F:dGTPase activity"/>
    <property type="evidence" value="ECO:0007669"/>
    <property type="project" value="TreeGrafter"/>
</dbReference>
<dbReference type="CDD" id="cd00077">
    <property type="entry name" value="HDc"/>
    <property type="match status" value="1"/>
</dbReference>
<reference evidence="2 3" key="1">
    <citation type="submission" date="2018-05" db="EMBL/GenBank/DDBJ databases">
        <title>Genomic Encyclopedia of Type Strains, Phase IV (KMG-IV): sequencing the most valuable type-strain genomes for metagenomic binning, comparative biology and taxonomic classification.</title>
        <authorList>
            <person name="Goeker M."/>
        </authorList>
    </citation>
    <scope>NUCLEOTIDE SEQUENCE [LARGE SCALE GENOMIC DNA]</scope>
    <source>
        <strain evidence="2 3">DSM 24906</strain>
    </source>
</reference>
<evidence type="ECO:0000259" key="1">
    <source>
        <dbReference type="SMART" id="SM00471"/>
    </source>
</evidence>
<dbReference type="AlphaFoldDB" id="A0AA45HK02"/>
<dbReference type="RefSeq" id="WP_109603605.1">
    <property type="nucleotide sequence ID" value="NZ_JAMHJO010000010.1"/>
</dbReference>
<dbReference type="InterPro" id="IPR006674">
    <property type="entry name" value="HD_domain"/>
</dbReference>
<name>A0AA45HK02_9BACT</name>
<evidence type="ECO:0000313" key="2">
    <source>
        <dbReference type="EMBL" id="PWJ96617.1"/>
    </source>
</evidence>
<proteinExistence type="predicted"/>
<accession>A0AA45HK02</accession>
<dbReference type="EMBL" id="QGGI01000001">
    <property type="protein sequence ID" value="PWJ96617.1"/>
    <property type="molecule type" value="Genomic_DNA"/>
</dbReference>
<dbReference type="GO" id="GO:0006203">
    <property type="term" value="P:dGTP catabolic process"/>
    <property type="evidence" value="ECO:0007669"/>
    <property type="project" value="TreeGrafter"/>
</dbReference>
<dbReference type="SUPFAM" id="SSF109604">
    <property type="entry name" value="HD-domain/PDEase-like"/>
    <property type="match status" value="1"/>
</dbReference>
<gene>
    <name evidence="2" type="ORF">C7380_101191</name>
</gene>
<sequence length="499" mass="58429">MNNELYYKVSRDPIHSEIFLYPLEIVITDTPSMQRLRYLSQLAGAEYVYPSATHTRFGHSLGVMHLSGLYAKHLYPENHSKYRVLRIAGLVHDIGHGPYSHQFDDIVYKKMGYKDGHDEFRERIIKGKLIEDIKKGFYNINDHRTKNDFYKDLSLTIKKEVCDDNIDEALNELMNLVIEVFEGENTGSVDFNIVQGPLGADRLDFVLRDSYYAGTRHFGTGAVDRLIRNSGMHNNGKIVYSIKVIDDIYTSLFSRFMMYKNVYFHKTSRAADQMLQEVLKVAYDVLDLKERVETPEKFVKLTDSSIINELEFLYDIIYEKDRYDLTLNSNLMEKSNKIFYAHEIIMRLKQRDLWKLVMEIPFSMTGVDPSVVSMSVAENSLNIIKENIEKTLDLDIDKEDKEILRKILEDFDLIFKIDSPYKLSLVHPKEFLASDVYIKDINEDIISFEQVYEKYPAYKLMESNLIQIVRIYMKLDDREILKKYSIIPSASEVKITTRW</sequence>
<feature type="domain" description="HD/PDEase" evidence="1">
    <location>
        <begin position="52"/>
        <end position="215"/>
    </location>
</feature>
<comment type="caution">
    <text evidence="2">The sequence shown here is derived from an EMBL/GenBank/DDBJ whole genome shotgun (WGS) entry which is preliminary data.</text>
</comment>
<evidence type="ECO:0000313" key="3">
    <source>
        <dbReference type="Proteomes" id="UP000245921"/>
    </source>
</evidence>
<dbReference type="SMART" id="SM00471">
    <property type="entry name" value="HDc"/>
    <property type="match status" value="1"/>
</dbReference>
<dbReference type="InterPro" id="IPR050135">
    <property type="entry name" value="dGTPase-like"/>
</dbReference>
<dbReference type="InterPro" id="IPR045509">
    <property type="entry name" value="HD_assoc_2"/>
</dbReference>
<protein>
    <recommendedName>
        <fullName evidence="1">HD/PDEase domain-containing protein</fullName>
    </recommendedName>
</protein>
<dbReference type="Pfam" id="PF01966">
    <property type="entry name" value="HD"/>
    <property type="match status" value="1"/>
</dbReference>
<dbReference type="PANTHER" id="PTHR11373:SF4">
    <property type="entry name" value="DEOXYNUCLEOSIDE TRIPHOSPHATE TRIPHOSPHOHYDROLASE SAMHD1"/>
    <property type="match status" value="1"/>
</dbReference>
<dbReference type="Proteomes" id="UP000245921">
    <property type="component" value="Unassembled WGS sequence"/>
</dbReference>